<feature type="signal peptide" evidence="1">
    <location>
        <begin position="1"/>
        <end position="22"/>
    </location>
</feature>
<comment type="caution">
    <text evidence="2">The sequence shown here is derived from an EMBL/GenBank/DDBJ whole genome shotgun (WGS) entry which is preliminary data.</text>
</comment>
<dbReference type="AlphaFoldDB" id="A0A8T2S4R8"/>
<evidence type="ECO:0000313" key="3">
    <source>
        <dbReference type="Proteomes" id="UP000825935"/>
    </source>
</evidence>
<dbReference type="EMBL" id="CM035427">
    <property type="protein sequence ID" value="KAH7306798.1"/>
    <property type="molecule type" value="Genomic_DNA"/>
</dbReference>
<reference evidence="2" key="1">
    <citation type="submission" date="2021-08" db="EMBL/GenBank/DDBJ databases">
        <title>WGS assembly of Ceratopteris richardii.</title>
        <authorList>
            <person name="Marchant D.B."/>
            <person name="Chen G."/>
            <person name="Jenkins J."/>
            <person name="Shu S."/>
            <person name="Leebens-Mack J."/>
            <person name="Grimwood J."/>
            <person name="Schmutz J."/>
            <person name="Soltis P."/>
            <person name="Soltis D."/>
            <person name="Chen Z.-H."/>
        </authorList>
    </citation>
    <scope>NUCLEOTIDE SEQUENCE</scope>
    <source>
        <strain evidence="2">Whitten #5841</strain>
        <tissue evidence="2">Leaf</tissue>
    </source>
</reference>
<evidence type="ECO:0000313" key="2">
    <source>
        <dbReference type="EMBL" id="KAH7306798.1"/>
    </source>
</evidence>
<name>A0A8T2S4R8_CERRI</name>
<protein>
    <submittedName>
        <fullName evidence="2">Uncharacterized protein</fullName>
    </submittedName>
</protein>
<gene>
    <name evidence="2" type="ORF">KP509_22G030900</name>
</gene>
<keyword evidence="1" id="KW-0732">Signal</keyword>
<sequence>MDIGSQDLQVVAMFILIALVVSDEMAPGMSFGGKGGWVAGPSGHFDRKERPFIDCFTDRERFNEKSLNENQSSDGRS</sequence>
<keyword evidence="3" id="KW-1185">Reference proteome</keyword>
<feature type="chain" id="PRO_5035765993" evidence="1">
    <location>
        <begin position="23"/>
        <end position="77"/>
    </location>
</feature>
<organism evidence="2 3">
    <name type="scientific">Ceratopteris richardii</name>
    <name type="common">Triangle waterfern</name>
    <dbReference type="NCBI Taxonomy" id="49495"/>
    <lineage>
        <taxon>Eukaryota</taxon>
        <taxon>Viridiplantae</taxon>
        <taxon>Streptophyta</taxon>
        <taxon>Embryophyta</taxon>
        <taxon>Tracheophyta</taxon>
        <taxon>Polypodiopsida</taxon>
        <taxon>Polypodiidae</taxon>
        <taxon>Polypodiales</taxon>
        <taxon>Pteridineae</taxon>
        <taxon>Pteridaceae</taxon>
        <taxon>Parkerioideae</taxon>
        <taxon>Ceratopteris</taxon>
    </lineage>
</organism>
<evidence type="ECO:0000256" key="1">
    <source>
        <dbReference type="SAM" id="SignalP"/>
    </source>
</evidence>
<proteinExistence type="predicted"/>
<accession>A0A8T2S4R8</accession>
<dbReference type="Proteomes" id="UP000825935">
    <property type="component" value="Chromosome 22"/>
</dbReference>